<evidence type="ECO:0000256" key="2">
    <source>
        <dbReference type="ARBA" id="ARBA00022806"/>
    </source>
</evidence>
<evidence type="ECO:0000259" key="4">
    <source>
        <dbReference type="Pfam" id="PF12705"/>
    </source>
</evidence>
<gene>
    <name evidence="5" type="ORF">M4486_03730</name>
</gene>
<evidence type="ECO:0000313" key="5">
    <source>
        <dbReference type="EMBL" id="UQN30462.1"/>
    </source>
</evidence>
<feature type="domain" description="PD-(D/E)XK endonuclease-like" evidence="4">
    <location>
        <begin position="25"/>
        <end position="276"/>
    </location>
</feature>
<evidence type="ECO:0000256" key="3">
    <source>
        <dbReference type="ARBA" id="ARBA00023204"/>
    </source>
</evidence>
<keyword evidence="2" id="KW-0547">Nucleotide-binding</keyword>
<protein>
    <submittedName>
        <fullName evidence="5">PD-(D/E)XK nuclease family protein</fullName>
    </submittedName>
</protein>
<dbReference type="Proteomes" id="UP001055868">
    <property type="component" value="Chromosome"/>
</dbReference>
<dbReference type="InterPro" id="IPR011604">
    <property type="entry name" value="PDDEXK-like_dom_sf"/>
</dbReference>
<keyword evidence="3" id="KW-0234">DNA repair</keyword>
<dbReference type="Pfam" id="PF12705">
    <property type="entry name" value="PDDEXK_1"/>
    <property type="match status" value="1"/>
</dbReference>
<sequence>MSTTLTREGLHLDALDVDKVRRRALSASTAKSLLHNCAAGYAFGKLVGERDNDPFAATTQGTAVHAVLEELYKLPRGKRTRRRAANLLLSMVAQWRHGEFPQLMDPVTRQLFISDVMGKYQGIFDIEDPRNIDVVATEWPLGGIELGGVPFTGYVDLTQRVTARGKTGLRVVDHKTSNKVPDRRTIERYGDDHGDQIRLYAAALRKLQDEPVLEGRVYYVRHGKSSVVAVSDKRVSQTVGEFTRAWDTHNDMVAEQMFPTKVGPLCGWCPLVNLCPAAQESRFNTDRTDSQTALCATDLLDIDASEASYEVPGPPTEEVSPAETGDLIEPHMEGLMEMAEHSLAEGKPWEETVNDRLNGASYASIGYFGIASLSYETLHKHDIPIQRVSVDALTGVLASIVTTVQSGLTGSTSFQDGTNTRIRGVLRTVLDAVPPPFGEDAESWSTWIKMTTGHTRSIAAAAIRLADSDGAEADLDTLATIAPAGKED</sequence>
<reference evidence="5" key="1">
    <citation type="submission" date="2022-05" db="EMBL/GenBank/DDBJ databases">
        <title>Genomic analysis of Brachybacterium sp. CBA3104.</title>
        <authorList>
            <person name="Roh S.W."/>
            <person name="Kim Y.B."/>
            <person name="Kim Y."/>
        </authorList>
    </citation>
    <scope>NUCLEOTIDE SEQUENCE</scope>
    <source>
        <strain evidence="5">CBA3104</strain>
    </source>
</reference>
<dbReference type="RefSeq" id="WP_239202181.1">
    <property type="nucleotide sequence ID" value="NZ_CP097218.1"/>
</dbReference>
<dbReference type="Gene3D" id="3.90.320.10">
    <property type="match status" value="1"/>
</dbReference>
<evidence type="ECO:0000256" key="1">
    <source>
        <dbReference type="ARBA" id="ARBA00022763"/>
    </source>
</evidence>
<keyword evidence="2" id="KW-0067">ATP-binding</keyword>
<dbReference type="InterPro" id="IPR038726">
    <property type="entry name" value="PDDEXK_AddAB-type"/>
</dbReference>
<keyword evidence="2" id="KW-0347">Helicase</keyword>
<keyword evidence="1" id="KW-0227">DNA damage</keyword>
<evidence type="ECO:0000313" key="6">
    <source>
        <dbReference type="Proteomes" id="UP001055868"/>
    </source>
</evidence>
<keyword evidence="2" id="KW-0378">Hydrolase</keyword>
<dbReference type="EMBL" id="CP097218">
    <property type="protein sequence ID" value="UQN30462.1"/>
    <property type="molecule type" value="Genomic_DNA"/>
</dbReference>
<keyword evidence="6" id="KW-1185">Reference proteome</keyword>
<name>A0ABY4N7D7_9MICO</name>
<organism evidence="5 6">
    <name type="scientific">Brachybacterium kimchii</name>
    <dbReference type="NCBI Taxonomy" id="2942909"/>
    <lineage>
        <taxon>Bacteria</taxon>
        <taxon>Bacillati</taxon>
        <taxon>Actinomycetota</taxon>
        <taxon>Actinomycetes</taxon>
        <taxon>Micrococcales</taxon>
        <taxon>Dermabacteraceae</taxon>
        <taxon>Brachybacterium</taxon>
    </lineage>
</organism>
<proteinExistence type="predicted"/>
<accession>A0ABY4N7D7</accession>